<evidence type="ECO:0000313" key="1">
    <source>
        <dbReference type="EMBL" id="KPN64064.1"/>
    </source>
</evidence>
<name>A0A0P7IJG3_9RHOB</name>
<evidence type="ECO:0000313" key="2">
    <source>
        <dbReference type="Proteomes" id="UP000050471"/>
    </source>
</evidence>
<comment type="caution">
    <text evidence="1">The sequence shown here is derived from an EMBL/GenBank/DDBJ whole genome shotgun (WGS) entry which is preliminary data.</text>
</comment>
<dbReference type="Proteomes" id="UP000050471">
    <property type="component" value="Unassembled WGS sequence"/>
</dbReference>
<dbReference type="AlphaFoldDB" id="A0A0P7IJG3"/>
<protein>
    <submittedName>
        <fullName evidence="1">Uncharacterized protein</fullName>
    </submittedName>
</protein>
<sequence>MGGLLPKMQDLLGAELTERYFSRPQNRTEYSNLQSSQVDMRAGDLAQLFRNTGQAPGAKAFESKELRQLIEKNYACDYTLINTLQT</sequence>
<gene>
    <name evidence="1" type="ORF">AKJ29_15490</name>
</gene>
<organism evidence="1 2">
    <name type="scientific">Aliiroseovarius crassostreae</name>
    <dbReference type="NCBI Taxonomy" id="154981"/>
    <lineage>
        <taxon>Bacteria</taxon>
        <taxon>Pseudomonadati</taxon>
        <taxon>Pseudomonadota</taxon>
        <taxon>Alphaproteobacteria</taxon>
        <taxon>Rhodobacterales</taxon>
        <taxon>Paracoccaceae</taxon>
        <taxon>Aliiroseovarius</taxon>
    </lineage>
</organism>
<dbReference type="EMBL" id="LKBA01000004">
    <property type="protein sequence ID" value="KPN64064.1"/>
    <property type="molecule type" value="Genomic_DNA"/>
</dbReference>
<proteinExistence type="predicted"/>
<accession>A0A0P7IJG3</accession>
<keyword evidence="2" id="KW-1185">Reference proteome</keyword>
<reference evidence="1 2" key="1">
    <citation type="submission" date="2015-09" db="EMBL/GenBank/DDBJ databases">
        <title>Draft genome sequence of Aliiroseovarius crassostreae CV919-312TSm, the causative agent of Roseovarius Oyster Disease (formerly Juvenile Oyster Disease).</title>
        <authorList>
            <person name="Kessner L."/>
            <person name="Spinard E."/>
            <person name="Nelson D."/>
        </authorList>
    </citation>
    <scope>NUCLEOTIDE SEQUENCE [LARGE SCALE GENOMIC DNA]</scope>
    <source>
        <strain evidence="1 2">CV919-312</strain>
    </source>
</reference>